<organism evidence="2 3">
    <name type="scientific">Actinocorallia longicatena</name>
    <dbReference type="NCBI Taxonomy" id="111803"/>
    <lineage>
        <taxon>Bacteria</taxon>
        <taxon>Bacillati</taxon>
        <taxon>Actinomycetota</taxon>
        <taxon>Actinomycetes</taxon>
        <taxon>Streptosporangiales</taxon>
        <taxon>Thermomonosporaceae</taxon>
        <taxon>Actinocorallia</taxon>
    </lineage>
</organism>
<keyword evidence="3" id="KW-1185">Reference proteome</keyword>
<accession>A0ABP6Q0E1</accession>
<feature type="domain" description="HTH cro/C1-type" evidence="1">
    <location>
        <begin position="3"/>
        <end position="53"/>
    </location>
</feature>
<dbReference type="InterPro" id="IPR010982">
    <property type="entry name" value="Lambda_DNA-bd_dom_sf"/>
</dbReference>
<dbReference type="Gene3D" id="1.10.260.40">
    <property type="entry name" value="lambda repressor-like DNA-binding domains"/>
    <property type="match status" value="1"/>
</dbReference>
<name>A0ABP6Q0E1_9ACTN</name>
<evidence type="ECO:0000313" key="2">
    <source>
        <dbReference type="EMBL" id="GAA3191743.1"/>
    </source>
</evidence>
<proteinExistence type="predicted"/>
<dbReference type="EMBL" id="BAAAUV010000001">
    <property type="protein sequence ID" value="GAA3191743.1"/>
    <property type="molecule type" value="Genomic_DNA"/>
</dbReference>
<comment type="caution">
    <text evidence="2">The sequence shown here is derived from an EMBL/GenBank/DDBJ whole genome shotgun (WGS) entry which is preliminary data.</text>
</comment>
<reference evidence="3" key="1">
    <citation type="journal article" date="2019" name="Int. J. Syst. Evol. Microbiol.">
        <title>The Global Catalogue of Microorganisms (GCM) 10K type strain sequencing project: providing services to taxonomists for standard genome sequencing and annotation.</title>
        <authorList>
            <consortium name="The Broad Institute Genomics Platform"/>
            <consortium name="The Broad Institute Genome Sequencing Center for Infectious Disease"/>
            <person name="Wu L."/>
            <person name="Ma J."/>
        </authorList>
    </citation>
    <scope>NUCLEOTIDE SEQUENCE [LARGE SCALE GENOMIC DNA]</scope>
    <source>
        <strain evidence="3">JCM 9377</strain>
    </source>
</reference>
<dbReference type="InterPro" id="IPR001387">
    <property type="entry name" value="Cro/C1-type_HTH"/>
</dbReference>
<evidence type="ECO:0000259" key="1">
    <source>
        <dbReference type="PROSITE" id="PS50943"/>
    </source>
</evidence>
<gene>
    <name evidence="2" type="ORF">GCM10010468_00230</name>
</gene>
<protein>
    <recommendedName>
        <fullName evidence="1">HTH cro/C1-type domain-containing protein</fullName>
    </recommendedName>
</protein>
<dbReference type="CDD" id="cd00093">
    <property type="entry name" value="HTH_XRE"/>
    <property type="match status" value="1"/>
</dbReference>
<dbReference type="SUPFAM" id="SSF47413">
    <property type="entry name" value="lambda repressor-like DNA-binding domains"/>
    <property type="match status" value="1"/>
</dbReference>
<dbReference type="Proteomes" id="UP001501237">
    <property type="component" value="Unassembled WGS sequence"/>
</dbReference>
<evidence type="ECO:0000313" key="3">
    <source>
        <dbReference type="Proteomes" id="UP001501237"/>
    </source>
</evidence>
<dbReference type="PROSITE" id="PS50943">
    <property type="entry name" value="HTH_CROC1"/>
    <property type="match status" value="1"/>
</dbReference>
<sequence length="390" mass="42624">MAERGMSLRALARDSNYDHGGLSKVARDLRPPTVEMAQRLDAVFGTDGTLTALVAAPQSTQMGRWQTSAMDEELEAIDIARRVGATDCGELTLGHVEAIFDDLAVSYHRSDPGELLVRIMTQLKYISRLLDGRKTFKEHRRLLVTGGWLSLLAATCHIDLDRKGPAAAFLRTARSLAEEAEHDEIIGWCLETQAWQHLTEGDYVRAVALSQAAQHVAPKDSSAYIQASAQEGRAWARMGDRGRTRALVDRVTGLAAALPATERPEHHYRYDPAKSDAYIATTLAWLGDVEAAPIARQVLARLIAPSDGTPRLRRAASARLDLSLALIAGDEPDEAAHETMTALASGVLVPSNYWRAQEVISKVEARGLPEAHALNEAYQGLRRSAPRELS</sequence>